<proteinExistence type="predicted"/>
<organism evidence="2 3">
    <name type="scientific">Parafrankia irregularis</name>
    <dbReference type="NCBI Taxonomy" id="795642"/>
    <lineage>
        <taxon>Bacteria</taxon>
        <taxon>Bacillati</taxon>
        <taxon>Actinomycetota</taxon>
        <taxon>Actinomycetes</taxon>
        <taxon>Frankiales</taxon>
        <taxon>Frankiaceae</taxon>
        <taxon>Parafrankia</taxon>
    </lineage>
</organism>
<name>A0A0S4QTG6_9ACTN</name>
<dbReference type="Proteomes" id="UP000198802">
    <property type="component" value="Unassembled WGS sequence"/>
</dbReference>
<evidence type="ECO:0000313" key="2">
    <source>
        <dbReference type="EMBL" id="CUU58521.1"/>
    </source>
</evidence>
<evidence type="ECO:0000256" key="1">
    <source>
        <dbReference type="SAM" id="Phobius"/>
    </source>
</evidence>
<protein>
    <submittedName>
        <fullName evidence="2">Uncharacterized protein</fullName>
    </submittedName>
</protein>
<dbReference type="RefSeq" id="WP_091281757.1">
    <property type="nucleotide sequence ID" value="NZ_FAOZ01000020.1"/>
</dbReference>
<gene>
    <name evidence="2" type="ORF">Ga0074812_12019</name>
</gene>
<dbReference type="AlphaFoldDB" id="A0A0S4QTG6"/>
<keyword evidence="3" id="KW-1185">Reference proteome</keyword>
<keyword evidence="1" id="KW-0472">Membrane</keyword>
<evidence type="ECO:0000313" key="3">
    <source>
        <dbReference type="Proteomes" id="UP000198802"/>
    </source>
</evidence>
<feature type="transmembrane region" description="Helical" evidence="1">
    <location>
        <begin position="170"/>
        <end position="190"/>
    </location>
</feature>
<reference evidence="3" key="1">
    <citation type="submission" date="2015-11" db="EMBL/GenBank/DDBJ databases">
        <authorList>
            <person name="Varghese N."/>
        </authorList>
    </citation>
    <scope>NUCLEOTIDE SEQUENCE [LARGE SCALE GENOMIC DNA]</scope>
    <source>
        <strain evidence="3">DSM 45899</strain>
    </source>
</reference>
<keyword evidence="1" id="KW-1133">Transmembrane helix</keyword>
<keyword evidence="1" id="KW-0812">Transmembrane</keyword>
<dbReference type="EMBL" id="FAOZ01000020">
    <property type="protein sequence ID" value="CUU58521.1"/>
    <property type="molecule type" value="Genomic_DNA"/>
</dbReference>
<sequence length="195" mass="20241">MGRARVALAAVLAVGAVLGAVTLFMRPAPQSASVAVVLRVDKGRDDALNAQFAGELLIYYARSELSRPGALGPEQVTDFQLAFSRNSTEPFADIVGRSTIINIVSADSDGAVARDTVNAVVSQLSKRLEIWQDGIPDAKRIVLVPLPRAGKDSSGPAGPASYAGGSRPRAALGVLLVSVLVTAAVGTSLLRARPR</sequence>
<accession>A0A0S4QTG6</accession>